<reference evidence="1" key="2">
    <citation type="journal article" date="2023" name="IMA Fungus">
        <title>Comparative genomic study of the Penicillium genus elucidates a diverse pangenome and 15 lateral gene transfer events.</title>
        <authorList>
            <person name="Petersen C."/>
            <person name="Sorensen T."/>
            <person name="Nielsen M.R."/>
            <person name="Sondergaard T.E."/>
            <person name="Sorensen J.L."/>
            <person name="Fitzpatrick D.A."/>
            <person name="Frisvad J.C."/>
            <person name="Nielsen K.L."/>
        </authorList>
    </citation>
    <scope>NUCLEOTIDE SEQUENCE</scope>
    <source>
        <strain evidence="1">IBT 34128</strain>
    </source>
</reference>
<evidence type="ECO:0000313" key="2">
    <source>
        <dbReference type="Proteomes" id="UP001141434"/>
    </source>
</evidence>
<gene>
    <name evidence="1" type="ORF">NUU61_002900</name>
</gene>
<dbReference type="GeneID" id="81392650"/>
<dbReference type="Proteomes" id="UP001141434">
    <property type="component" value="Unassembled WGS sequence"/>
</dbReference>
<dbReference type="AlphaFoldDB" id="A0A9W9KHD2"/>
<dbReference type="EMBL" id="JAPMSZ010000004">
    <property type="protein sequence ID" value="KAJ5105553.1"/>
    <property type="molecule type" value="Genomic_DNA"/>
</dbReference>
<dbReference type="PANTHER" id="PTHR14187">
    <property type="entry name" value="ALPHA KINASE/ELONGATION FACTOR 2 KINASE"/>
    <property type="match status" value="1"/>
</dbReference>
<organism evidence="1 2">
    <name type="scientific">Penicillium alfredii</name>
    <dbReference type="NCBI Taxonomy" id="1506179"/>
    <lineage>
        <taxon>Eukaryota</taxon>
        <taxon>Fungi</taxon>
        <taxon>Dikarya</taxon>
        <taxon>Ascomycota</taxon>
        <taxon>Pezizomycotina</taxon>
        <taxon>Eurotiomycetes</taxon>
        <taxon>Eurotiomycetidae</taxon>
        <taxon>Eurotiales</taxon>
        <taxon>Aspergillaceae</taxon>
        <taxon>Penicillium</taxon>
    </lineage>
</organism>
<dbReference type="OrthoDB" id="2963168at2759"/>
<evidence type="ECO:0000313" key="1">
    <source>
        <dbReference type="EMBL" id="KAJ5105553.1"/>
    </source>
</evidence>
<dbReference type="RefSeq" id="XP_056514549.1">
    <property type="nucleotide sequence ID" value="XM_056653482.1"/>
</dbReference>
<keyword evidence="2" id="KW-1185">Reference proteome</keyword>
<proteinExistence type="predicted"/>
<dbReference type="PANTHER" id="PTHR14187:SF5">
    <property type="entry name" value="HEAT SHOCK 70 KDA PROTEIN 12A"/>
    <property type="match status" value="1"/>
</dbReference>
<name>A0A9W9KHD2_9EURO</name>
<reference evidence="1" key="1">
    <citation type="submission" date="2022-11" db="EMBL/GenBank/DDBJ databases">
        <authorList>
            <person name="Petersen C."/>
        </authorList>
    </citation>
    <scope>NUCLEOTIDE SEQUENCE</scope>
    <source>
        <strain evidence="1">IBT 34128</strain>
    </source>
</reference>
<protein>
    <submittedName>
        <fullName evidence="1">Uncharacterized protein</fullName>
    </submittedName>
</protein>
<comment type="caution">
    <text evidence="1">The sequence shown here is derived from an EMBL/GenBank/DDBJ whole genome shotgun (WGS) entry which is preliminary data.</text>
</comment>
<accession>A0A9W9KHD2</accession>
<sequence length="211" mass="23716">MHDLFLPVLQEIRDLVDLQIMISKNRVKSVFLIGGFGQNPFLCRYLRKIVSVITVIALVDGWTAVARDALAKTLAETCSIVPQVSVDSGVARKNYGIIASSPFDLSIHDQAKKVTIIFPGVIPRLKHLDTGGDDIKEAQPIITFWLQQQLKWDHGAAVLQSSSRIPVVRGQDREDYYEVSFQIHATYYSAHCEYSLWFEGKNHGGVKVEYV</sequence>